<accession>A0ACD3BBH9</accession>
<evidence type="ECO:0000313" key="1">
    <source>
        <dbReference type="EMBL" id="TFK75408.1"/>
    </source>
</evidence>
<proteinExistence type="predicted"/>
<reference evidence="1 2" key="1">
    <citation type="journal article" date="2019" name="Nat. Ecol. Evol.">
        <title>Megaphylogeny resolves global patterns of mushroom evolution.</title>
        <authorList>
            <person name="Varga T."/>
            <person name="Krizsan K."/>
            <person name="Foldi C."/>
            <person name="Dima B."/>
            <person name="Sanchez-Garcia M."/>
            <person name="Sanchez-Ramirez S."/>
            <person name="Szollosi G.J."/>
            <person name="Szarkandi J.G."/>
            <person name="Papp V."/>
            <person name="Albert L."/>
            <person name="Andreopoulos W."/>
            <person name="Angelini C."/>
            <person name="Antonin V."/>
            <person name="Barry K.W."/>
            <person name="Bougher N.L."/>
            <person name="Buchanan P."/>
            <person name="Buyck B."/>
            <person name="Bense V."/>
            <person name="Catcheside P."/>
            <person name="Chovatia M."/>
            <person name="Cooper J."/>
            <person name="Damon W."/>
            <person name="Desjardin D."/>
            <person name="Finy P."/>
            <person name="Geml J."/>
            <person name="Haridas S."/>
            <person name="Hughes K."/>
            <person name="Justo A."/>
            <person name="Karasinski D."/>
            <person name="Kautmanova I."/>
            <person name="Kiss B."/>
            <person name="Kocsube S."/>
            <person name="Kotiranta H."/>
            <person name="LaButti K.M."/>
            <person name="Lechner B.E."/>
            <person name="Liimatainen K."/>
            <person name="Lipzen A."/>
            <person name="Lukacs Z."/>
            <person name="Mihaltcheva S."/>
            <person name="Morgado L.N."/>
            <person name="Niskanen T."/>
            <person name="Noordeloos M.E."/>
            <person name="Ohm R.A."/>
            <person name="Ortiz-Santana B."/>
            <person name="Ovrebo C."/>
            <person name="Racz N."/>
            <person name="Riley R."/>
            <person name="Savchenko A."/>
            <person name="Shiryaev A."/>
            <person name="Soop K."/>
            <person name="Spirin V."/>
            <person name="Szebenyi C."/>
            <person name="Tomsovsky M."/>
            <person name="Tulloss R.E."/>
            <person name="Uehling J."/>
            <person name="Grigoriev I.V."/>
            <person name="Vagvolgyi C."/>
            <person name="Papp T."/>
            <person name="Martin F.M."/>
            <person name="Miettinen O."/>
            <person name="Hibbett D.S."/>
            <person name="Nagy L.G."/>
        </authorList>
    </citation>
    <scope>NUCLEOTIDE SEQUENCE [LARGE SCALE GENOMIC DNA]</scope>
    <source>
        <strain evidence="1 2">NL-1719</strain>
    </source>
</reference>
<evidence type="ECO:0000313" key="2">
    <source>
        <dbReference type="Proteomes" id="UP000308600"/>
    </source>
</evidence>
<gene>
    <name evidence="1" type="ORF">BDN72DRAFT_832285</name>
</gene>
<protein>
    <submittedName>
        <fullName evidence="1">Josephin-domain-containing protein</fullName>
    </submittedName>
</protein>
<keyword evidence="2" id="KW-1185">Reference proteome</keyword>
<dbReference type="Proteomes" id="UP000308600">
    <property type="component" value="Unassembled WGS sequence"/>
</dbReference>
<organism evidence="1 2">
    <name type="scientific">Pluteus cervinus</name>
    <dbReference type="NCBI Taxonomy" id="181527"/>
    <lineage>
        <taxon>Eukaryota</taxon>
        <taxon>Fungi</taxon>
        <taxon>Dikarya</taxon>
        <taxon>Basidiomycota</taxon>
        <taxon>Agaricomycotina</taxon>
        <taxon>Agaricomycetes</taxon>
        <taxon>Agaricomycetidae</taxon>
        <taxon>Agaricales</taxon>
        <taxon>Pluteineae</taxon>
        <taxon>Pluteaceae</taxon>
        <taxon>Pluteus</taxon>
    </lineage>
</organism>
<name>A0ACD3BBH9_9AGAR</name>
<sequence>MAGLERLRPLIYHEKQQEGSMLCAQHALNSLLQGNYFAVTDLSDIAGNLDTLEREQRYDDDNSRAPRSMNMDDTGFFSVQVLDSALRVWGLNLRNWRAEEMRPYHDRPYVHLAFILNLDHHWFTLRRFGHPTSNIDLDPGEGHWFNLNSFSPQPEWVSKLYLAMVLQQAESDGYSVFVVTQADSDGALALPRTEADDLAATLPEPTSAGQSGFQLSSYTLSSVQHASEAALLGEPFEDEDYELQIALQASLAQGGSHDYASVDSQSLPESPPVLGQSRIENLPTPSTSRSNPTLTPSTPPPIPYLPPPAPPVPPPPFLPGHADLDPVSASLERNRVMLQRMREMQEMAQQELWAEDPVRGERLRERARQEAEEEEALRRAIEESEAMARQNHPQTLPVNSRNNQEDEDEDEDEEMVSDDDVGGGPLLPPHHPFFSGGFADHRVYDDDDAELQAALKASLEQVPNGWEPPPPPPVPSHPQIPVTISSGSSNTPIPVANTHSKQWTDDSESVMSEDTTNSQMSPVEEAPTLEEIRKRRLAKFGLPG</sequence>
<dbReference type="EMBL" id="ML208263">
    <property type="protein sequence ID" value="TFK75408.1"/>
    <property type="molecule type" value="Genomic_DNA"/>
</dbReference>